<accession>A0A2A6RE25</accession>
<sequence>MTRTMSWQRFVTWHGSICAIPRSGTRNLPQQRPRRLCCTNFGRCWGMHHNAHCVMAAMCSGMRTRVENPERELSKPMQLHVLGGASGVGATCHLIHLAGRTLLVDAGVRVDSPDRLPDLASLDGVSLDAMLVTHAHADHIGALPLVAARHPATPIYASPATIRLMEVMLGDAVRVMAKRAADELELPLYDEALVAQVLRQLRPLCEGAQTLPELPGIVVHAARAGHIAGALSLGFDAADGRLVISGDVSATPQRTILGAALPAPRRPDLMVLESTYGARMHPNRALEERKLAEAVATVIARGGHCLIPAFALGRAQEVILILRAAQRDGMIPPFPIAVDGLVRAVCGAYVAFPDALAPSLRRYILNGGRAFFSSMIKPVDSPTMRERVLTGPPCAIISSSGMLTGGPSVWYAERITSDPNAAIFFSGYVDEEAPGRRLLDLADAPPHERRLRLNEQELPVACEVGRYSLSAHADGDELAAMVRALQPKTVALVHGDPEARAALAARLHSMTEVVIPQDGQVLSIAPSKGGGRRVAVPPPPPVAPLAAVAVAGELPDAAGLERLWQALRDGTGVQVFSLRELARAWSGEAGSGEAGRRGGEDAGEAEGTTVEEVLAQLLNEGSPFFAPLPHAPGLWRLPTPAEVRRAQAAGSGRRGPRPNTTAILATVDRILGDPPDLYQRSVDPEIGTVTLRYFFPDVAAERDAALLAQLQAELGAPVEVWPQPHQGQLAALALALLPAGLTPERAPAIFHEAQRLEVRCTGDADATTLAAVAETFAARSGWELRIHTPSSATPAPAPKEEFFNPPQGTKPSELNVALTTARTWFPPEAGCYKASADQAKRTVTLRFHFPEVAHTHYADSLRELAAQIGWRIGIWPQAHQEALLRAAREALPAEVALQGNPAIHAATREVAVRLTASGEADALTAAAQTFRERTGWQLRVKEQT</sequence>
<keyword evidence="6" id="KW-1185">Reference proteome</keyword>
<dbReference type="Gene3D" id="3.40.50.10890">
    <property type="match status" value="1"/>
</dbReference>
<dbReference type="SMART" id="SM01027">
    <property type="entry name" value="Beta-Casp"/>
    <property type="match status" value="1"/>
</dbReference>
<gene>
    <name evidence="5" type="ORF">CJ255_19730</name>
</gene>
<dbReference type="InterPro" id="IPR022712">
    <property type="entry name" value="Beta_Casp"/>
</dbReference>
<reference evidence="6" key="1">
    <citation type="submission" date="2017-08" db="EMBL/GenBank/DDBJ databases">
        <authorList>
            <person name="Grouzdev D.S."/>
            <person name="Gaisin V.A."/>
            <person name="Rysina M.S."/>
            <person name="Gorlenko V.M."/>
        </authorList>
    </citation>
    <scope>NUCLEOTIDE SEQUENCE [LARGE SCALE GENOMIC DNA]</scope>
    <source>
        <strain evidence="6">Kir15-3F</strain>
    </source>
</reference>
<dbReference type="SMART" id="SM00849">
    <property type="entry name" value="Lactamase_B"/>
    <property type="match status" value="1"/>
</dbReference>
<dbReference type="PANTHER" id="PTHR11203:SF37">
    <property type="entry name" value="INTEGRATOR COMPLEX SUBUNIT 11"/>
    <property type="match status" value="1"/>
</dbReference>
<dbReference type="GO" id="GO:0004521">
    <property type="term" value="F:RNA endonuclease activity"/>
    <property type="evidence" value="ECO:0007669"/>
    <property type="project" value="TreeGrafter"/>
</dbReference>
<dbReference type="EMBL" id="NQWI01000154">
    <property type="protein sequence ID" value="PDW01034.1"/>
    <property type="molecule type" value="Genomic_DNA"/>
</dbReference>
<dbReference type="GO" id="GO:0016787">
    <property type="term" value="F:hydrolase activity"/>
    <property type="evidence" value="ECO:0007669"/>
    <property type="project" value="UniProtKB-KW"/>
</dbReference>
<evidence type="ECO:0000313" key="5">
    <source>
        <dbReference type="EMBL" id="PDW01034.1"/>
    </source>
</evidence>
<name>A0A2A6RE25_9CHLR</name>
<dbReference type="Pfam" id="PF00753">
    <property type="entry name" value="Lactamase_B"/>
    <property type="match status" value="1"/>
</dbReference>
<protein>
    <recommendedName>
        <fullName evidence="7">MBL fold metallo-hydrolase</fullName>
    </recommendedName>
</protein>
<dbReference type="PANTHER" id="PTHR11203">
    <property type="entry name" value="CLEAVAGE AND POLYADENYLATION SPECIFICITY FACTOR FAMILY MEMBER"/>
    <property type="match status" value="1"/>
</dbReference>
<evidence type="ECO:0000259" key="4">
    <source>
        <dbReference type="SMART" id="SM01027"/>
    </source>
</evidence>
<dbReference type="InterPro" id="IPR050698">
    <property type="entry name" value="MBL"/>
</dbReference>
<dbReference type="InterPro" id="IPR001279">
    <property type="entry name" value="Metallo-B-lactamas"/>
</dbReference>
<dbReference type="Proteomes" id="UP000220527">
    <property type="component" value="Unassembled WGS sequence"/>
</dbReference>
<dbReference type="Pfam" id="PF10996">
    <property type="entry name" value="Beta-Casp"/>
    <property type="match status" value="1"/>
</dbReference>
<proteinExistence type="predicted"/>
<dbReference type="CDD" id="cd16295">
    <property type="entry name" value="TTHA0252-CPSF-like_MBL-fold"/>
    <property type="match status" value="1"/>
</dbReference>
<dbReference type="SUPFAM" id="SSF56281">
    <property type="entry name" value="Metallo-hydrolase/oxidoreductase"/>
    <property type="match status" value="1"/>
</dbReference>
<evidence type="ECO:0008006" key="7">
    <source>
        <dbReference type="Google" id="ProtNLM"/>
    </source>
</evidence>
<dbReference type="Pfam" id="PF07521">
    <property type="entry name" value="RMMBL"/>
    <property type="match status" value="1"/>
</dbReference>
<dbReference type="AlphaFoldDB" id="A0A2A6RE25"/>
<evidence type="ECO:0000256" key="2">
    <source>
        <dbReference type="SAM" id="MobiDB-lite"/>
    </source>
</evidence>
<feature type="domain" description="Beta-Casp" evidence="4">
    <location>
        <begin position="315"/>
        <end position="438"/>
    </location>
</feature>
<organism evidence="5 6">
    <name type="scientific">Candidatus Viridilinea mediisalina</name>
    <dbReference type="NCBI Taxonomy" id="2024553"/>
    <lineage>
        <taxon>Bacteria</taxon>
        <taxon>Bacillati</taxon>
        <taxon>Chloroflexota</taxon>
        <taxon>Chloroflexia</taxon>
        <taxon>Chloroflexales</taxon>
        <taxon>Chloroflexineae</taxon>
        <taxon>Oscillochloridaceae</taxon>
        <taxon>Candidatus Viridilinea</taxon>
    </lineage>
</organism>
<evidence type="ECO:0000313" key="6">
    <source>
        <dbReference type="Proteomes" id="UP000220527"/>
    </source>
</evidence>
<dbReference type="InterPro" id="IPR011108">
    <property type="entry name" value="RMMBL"/>
</dbReference>
<feature type="domain" description="Metallo-beta-lactamase" evidence="3">
    <location>
        <begin position="89"/>
        <end position="304"/>
    </location>
</feature>
<comment type="caution">
    <text evidence="5">The sequence shown here is derived from an EMBL/GenBank/DDBJ whole genome shotgun (WGS) entry which is preliminary data.</text>
</comment>
<dbReference type="Gene3D" id="3.60.15.10">
    <property type="entry name" value="Ribonuclease Z/Hydroxyacylglutathione hydrolase-like"/>
    <property type="match status" value="1"/>
</dbReference>
<dbReference type="InterPro" id="IPR036866">
    <property type="entry name" value="RibonucZ/Hydroxyglut_hydro"/>
</dbReference>
<dbReference type="OrthoDB" id="9803916at2"/>
<keyword evidence="1" id="KW-0378">Hydrolase</keyword>
<feature type="region of interest" description="Disordered" evidence="2">
    <location>
        <begin position="587"/>
        <end position="606"/>
    </location>
</feature>
<evidence type="ECO:0000259" key="3">
    <source>
        <dbReference type="SMART" id="SM00849"/>
    </source>
</evidence>
<evidence type="ECO:0000256" key="1">
    <source>
        <dbReference type="ARBA" id="ARBA00022801"/>
    </source>
</evidence>